<dbReference type="EMBL" id="RWJN01000588">
    <property type="protein sequence ID" value="TCD60495.1"/>
    <property type="molecule type" value="Genomic_DNA"/>
</dbReference>
<gene>
    <name evidence="2" type="ORF">EIP91_009958</name>
</gene>
<reference evidence="2 3" key="1">
    <citation type="submission" date="2018-11" db="EMBL/GenBank/DDBJ databases">
        <title>Genome assembly of Steccherinum ochraceum LE-BIN_3174, the white-rot fungus of the Steccherinaceae family (The Residual Polyporoid clade, Polyporales, Basidiomycota).</title>
        <authorList>
            <person name="Fedorova T.V."/>
            <person name="Glazunova O.A."/>
            <person name="Landesman E.O."/>
            <person name="Moiseenko K.V."/>
            <person name="Psurtseva N.V."/>
            <person name="Savinova O.S."/>
            <person name="Shakhova N.V."/>
            <person name="Tyazhelova T.V."/>
            <person name="Vasina D.V."/>
        </authorList>
    </citation>
    <scope>NUCLEOTIDE SEQUENCE [LARGE SCALE GENOMIC DNA]</scope>
    <source>
        <strain evidence="2 3">LE-BIN_3174</strain>
    </source>
</reference>
<dbReference type="OrthoDB" id="2749150at2759"/>
<protein>
    <submittedName>
        <fullName evidence="2">Uncharacterized protein</fullName>
    </submittedName>
</protein>
<evidence type="ECO:0000313" key="2">
    <source>
        <dbReference type="EMBL" id="TCD60495.1"/>
    </source>
</evidence>
<dbReference type="Proteomes" id="UP000292702">
    <property type="component" value="Unassembled WGS sequence"/>
</dbReference>
<name>A0A4R0R6G0_9APHY</name>
<keyword evidence="3" id="KW-1185">Reference proteome</keyword>
<dbReference type="Gene3D" id="3.80.10.10">
    <property type="entry name" value="Ribonuclease Inhibitor"/>
    <property type="match status" value="1"/>
</dbReference>
<organism evidence="2 3">
    <name type="scientific">Steccherinum ochraceum</name>
    <dbReference type="NCBI Taxonomy" id="92696"/>
    <lineage>
        <taxon>Eukaryota</taxon>
        <taxon>Fungi</taxon>
        <taxon>Dikarya</taxon>
        <taxon>Basidiomycota</taxon>
        <taxon>Agaricomycotina</taxon>
        <taxon>Agaricomycetes</taxon>
        <taxon>Polyporales</taxon>
        <taxon>Steccherinaceae</taxon>
        <taxon>Steccherinum</taxon>
    </lineage>
</organism>
<feature type="region of interest" description="Disordered" evidence="1">
    <location>
        <begin position="506"/>
        <end position="526"/>
    </location>
</feature>
<evidence type="ECO:0000313" key="3">
    <source>
        <dbReference type="Proteomes" id="UP000292702"/>
    </source>
</evidence>
<feature type="compositionally biased region" description="Acidic residues" evidence="1">
    <location>
        <begin position="515"/>
        <end position="526"/>
    </location>
</feature>
<sequence length="526" mass="59033">MALAKFHCIHASTPRKTFPYKWIVVTHVCSHWREVALSTPELWTTIYLSYVKPEVLDVFLFRSKHALLRIDGDERGSVESAAAAFRPYIHELARAETLFITAPAEIYDTLAAHIPPSASHLRTLVLTGIFPGTAMPSLLKRLSTPSLTQLILSQCSPDFVENMFPASLRDLSISFAFGDHVGVDEAFPALKNLSSLEELSISESHQHDGGLRPSDPGTLQLFFPRLRKLRLESTSLSAARFLKHLSLPASTAVSLFIQHELAAADVLELVAPLVEQLTTRIDPMDKREAVQLVKVAPGSVQFFTRSPAGFFSRPDLQVASGRMSNPLGVLLRYLCPRLPLRQVTTLSLEGVSYDQPMAWKPFLRVLENVEQLNVDANSRGPRHSDIIGLIGSPFDPNAEKCEFPLPKLKRITLRYVKFNSEADEVMQTFIAEYRSYAAVVARRDALVDGLYMAVVARRDAGSCAVIEEINIERCQNMNEYHVRALEKFVDTVKWDGLKYYEEGVEEDEVAHSESDEFEDDEDWYPA</sequence>
<dbReference type="InterPro" id="IPR032675">
    <property type="entry name" value="LRR_dom_sf"/>
</dbReference>
<dbReference type="SUPFAM" id="SSF52058">
    <property type="entry name" value="L domain-like"/>
    <property type="match status" value="1"/>
</dbReference>
<proteinExistence type="predicted"/>
<comment type="caution">
    <text evidence="2">The sequence shown here is derived from an EMBL/GenBank/DDBJ whole genome shotgun (WGS) entry which is preliminary data.</text>
</comment>
<dbReference type="AlphaFoldDB" id="A0A4R0R6G0"/>
<evidence type="ECO:0000256" key="1">
    <source>
        <dbReference type="SAM" id="MobiDB-lite"/>
    </source>
</evidence>
<accession>A0A4R0R6G0</accession>